<dbReference type="STRING" id="412690.SAMN04489834_2255"/>
<feature type="region of interest" description="Disordered" evidence="1">
    <location>
        <begin position="22"/>
        <end position="51"/>
    </location>
</feature>
<gene>
    <name evidence="2" type="ORF">SAMN04489834_2255</name>
</gene>
<name>A0A1H1VG01_9MICO</name>
<proteinExistence type="predicted"/>
<protein>
    <submittedName>
        <fullName evidence="2">Uncharacterized protein</fullName>
    </submittedName>
</protein>
<organism evidence="2 3">
    <name type="scientific">Microterricola viridarii</name>
    <dbReference type="NCBI Taxonomy" id="412690"/>
    <lineage>
        <taxon>Bacteria</taxon>
        <taxon>Bacillati</taxon>
        <taxon>Actinomycetota</taxon>
        <taxon>Actinomycetes</taxon>
        <taxon>Micrococcales</taxon>
        <taxon>Microbacteriaceae</taxon>
        <taxon>Microterricola</taxon>
    </lineage>
</organism>
<keyword evidence="3" id="KW-1185">Reference proteome</keyword>
<dbReference type="EMBL" id="LT629742">
    <property type="protein sequence ID" value="SDS83663.1"/>
    <property type="molecule type" value="Genomic_DNA"/>
</dbReference>
<feature type="region of interest" description="Disordered" evidence="1">
    <location>
        <begin position="112"/>
        <end position="135"/>
    </location>
</feature>
<sequence>MNDHEVEEALLTEHLDAAANAEGTHPVQAERSLPSAAPRRSQALRHPGRSTLVRPDYRSGIVWVRASDLLNTGTGRIAGRGLDFESELVRRMRRAPATTRRAIRERTDRLPPLSAFGRSTESASVAQHGLGRREL</sequence>
<accession>A0A1H1VG01</accession>
<dbReference type="Proteomes" id="UP000181956">
    <property type="component" value="Chromosome I"/>
</dbReference>
<dbReference type="AlphaFoldDB" id="A0A1H1VG01"/>
<evidence type="ECO:0000313" key="3">
    <source>
        <dbReference type="Proteomes" id="UP000181956"/>
    </source>
</evidence>
<dbReference type="RefSeq" id="WP_156786327.1">
    <property type="nucleotide sequence ID" value="NZ_LT629742.1"/>
</dbReference>
<dbReference type="OrthoDB" id="3732531at2"/>
<reference evidence="3" key="1">
    <citation type="submission" date="2016-10" db="EMBL/GenBank/DDBJ databases">
        <authorList>
            <person name="Varghese N."/>
            <person name="Submissions S."/>
        </authorList>
    </citation>
    <scope>NUCLEOTIDE SEQUENCE [LARGE SCALE GENOMIC DNA]</scope>
    <source>
        <strain evidence="3">DSM 21772</strain>
    </source>
</reference>
<evidence type="ECO:0000256" key="1">
    <source>
        <dbReference type="SAM" id="MobiDB-lite"/>
    </source>
</evidence>
<evidence type="ECO:0000313" key="2">
    <source>
        <dbReference type="EMBL" id="SDS83663.1"/>
    </source>
</evidence>